<dbReference type="RefSeq" id="WP_163519205.1">
    <property type="nucleotide sequence ID" value="NZ_JTCM02000087.1"/>
</dbReference>
<keyword evidence="3" id="KW-1185">Reference proteome</keyword>
<keyword evidence="1" id="KW-0732">Signal</keyword>
<organism evidence="2 3">
    <name type="scientific">Hassallia byssoidea VB512170</name>
    <dbReference type="NCBI Taxonomy" id="1304833"/>
    <lineage>
        <taxon>Bacteria</taxon>
        <taxon>Bacillati</taxon>
        <taxon>Cyanobacteriota</taxon>
        <taxon>Cyanophyceae</taxon>
        <taxon>Nostocales</taxon>
        <taxon>Tolypothrichaceae</taxon>
        <taxon>Hassallia</taxon>
    </lineage>
</organism>
<name>A0A846HF08_9CYAN</name>
<reference evidence="2 3" key="1">
    <citation type="journal article" date="2015" name="Genome Announc.">
        <title>Draft Genome Sequence of Cyanobacterium Hassallia byssoidea Strain VB512170, Isolated from Monuments in India.</title>
        <authorList>
            <person name="Singh D."/>
            <person name="Chandrababunaidu M.M."/>
            <person name="Panda A."/>
            <person name="Sen D."/>
            <person name="Bhattacharyya S."/>
            <person name="Adhikary S.P."/>
            <person name="Tripathy S."/>
        </authorList>
    </citation>
    <scope>NUCLEOTIDE SEQUENCE [LARGE SCALE GENOMIC DNA]</scope>
    <source>
        <strain evidence="2 3">VB512170</strain>
    </source>
</reference>
<feature type="chain" id="PRO_5032529373" evidence="1">
    <location>
        <begin position="21"/>
        <end position="53"/>
    </location>
</feature>
<feature type="signal peptide" evidence="1">
    <location>
        <begin position="1"/>
        <end position="20"/>
    </location>
</feature>
<proteinExistence type="predicted"/>
<evidence type="ECO:0000313" key="2">
    <source>
        <dbReference type="EMBL" id="NEU75925.1"/>
    </source>
</evidence>
<sequence length="53" mass="5857">MKILAVLLISAIAFTMPALADAYQSPSYDLPNAMSDCTYRGGGRREDCLYLLR</sequence>
<evidence type="ECO:0000313" key="3">
    <source>
        <dbReference type="Proteomes" id="UP000031549"/>
    </source>
</evidence>
<protein>
    <submittedName>
        <fullName evidence="2">Uncharacterized protein</fullName>
    </submittedName>
</protein>
<comment type="caution">
    <text evidence="2">The sequence shown here is derived from an EMBL/GenBank/DDBJ whole genome shotgun (WGS) entry which is preliminary data.</text>
</comment>
<dbReference type="Proteomes" id="UP000031549">
    <property type="component" value="Unassembled WGS sequence"/>
</dbReference>
<evidence type="ECO:0000256" key="1">
    <source>
        <dbReference type="SAM" id="SignalP"/>
    </source>
</evidence>
<gene>
    <name evidence="2" type="ORF">PI95_026050</name>
</gene>
<accession>A0A846HF08</accession>
<dbReference type="EMBL" id="JTCM02000087">
    <property type="protein sequence ID" value="NEU75925.1"/>
    <property type="molecule type" value="Genomic_DNA"/>
</dbReference>
<dbReference type="AlphaFoldDB" id="A0A846HF08"/>